<proteinExistence type="predicted"/>
<organism evidence="1">
    <name type="scientific">marine sediment metagenome</name>
    <dbReference type="NCBI Taxonomy" id="412755"/>
    <lineage>
        <taxon>unclassified sequences</taxon>
        <taxon>metagenomes</taxon>
        <taxon>ecological metagenomes</taxon>
    </lineage>
</organism>
<name>A0A0F9ASB1_9ZZZZ</name>
<feature type="non-terminal residue" evidence="1">
    <location>
        <position position="1"/>
    </location>
</feature>
<dbReference type="AlphaFoldDB" id="A0A0F9ASB1"/>
<reference evidence="1" key="1">
    <citation type="journal article" date="2015" name="Nature">
        <title>Complex archaea that bridge the gap between prokaryotes and eukaryotes.</title>
        <authorList>
            <person name="Spang A."/>
            <person name="Saw J.H."/>
            <person name="Jorgensen S.L."/>
            <person name="Zaremba-Niedzwiedzka K."/>
            <person name="Martijn J."/>
            <person name="Lind A.E."/>
            <person name="van Eijk R."/>
            <person name="Schleper C."/>
            <person name="Guy L."/>
            <person name="Ettema T.J."/>
        </authorList>
    </citation>
    <scope>NUCLEOTIDE SEQUENCE</scope>
</reference>
<evidence type="ECO:0000313" key="1">
    <source>
        <dbReference type="EMBL" id="KKK81339.1"/>
    </source>
</evidence>
<accession>A0A0F9ASB1</accession>
<sequence length="348" mass="36467">VDALGSISDAVLGTLILNSGAAANSAVGGFALVAGDVVAAAYMTGTDVVVATFTCDSSGNIGAVIDTINLALDPGNTLHMPDIEKVTGNVFAVSYSDGSVDGWMKTITINDDGSIDEPELDSLEWQTSQGTKPYILQVSAARYLQIAAHAAQNRGYIWQVNITDAGIISLVGGVGYGAFDSYEYIGGVVLPVSGDVYVIFYHGGPSNNAMVATVTCDFVDAPTLINTWELFSGATSWPRAVEVSQNQAGNGKVFAVMISADGADTDQLKTIEVLNDGTITESILDSQQIEARLAYNPDILRHAPGIYLISARALTAPAKQTVYTVDIEEAVVARVGGIARRLVSEAFM</sequence>
<gene>
    <name evidence="1" type="ORF">LCGC14_2814440</name>
</gene>
<dbReference type="EMBL" id="LAZR01053167">
    <property type="protein sequence ID" value="KKK81339.1"/>
    <property type="molecule type" value="Genomic_DNA"/>
</dbReference>
<comment type="caution">
    <text evidence="1">The sequence shown here is derived from an EMBL/GenBank/DDBJ whole genome shotgun (WGS) entry which is preliminary data.</text>
</comment>
<protein>
    <submittedName>
        <fullName evidence="1">Uncharacterized protein</fullName>
    </submittedName>
</protein>